<evidence type="ECO:0000256" key="1">
    <source>
        <dbReference type="ARBA" id="ARBA00001936"/>
    </source>
</evidence>
<evidence type="ECO:0000256" key="9">
    <source>
        <dbReference type="ARBA" id="ARBA00022989"/>
    </source>
</evidence>
<comment type="cofactor">
    <cofactor evidence="1">
        <name>Mn(2+)</name>
        <dbReference type="ChEBI" id="CHEBI:29035"/>
    </cofactor>
</comment>
<dbReference type="PANTHER" id="PTHR31120">
    <property type="entry name" value="METALLOPROTEASE TIKI"/>
    <property type="match status" value="1"/>
</dbReference>
<dbReference type="KEGG" id="cyn:Cyan7425_1113"/>
<evidence type="ECO:0000256" key="5">
    <source>
        <dbReference type="ARBA" id="ARBA00022692"/>
    </source>
</evidence>
<dbReference type="STRING" id="395961.Cyan7425_1113"/>
<keyword evidence="5" id="KW-0812">Transmembrane</keyword>
<dbReference type="InterPro" id="IPR002816">
    <property type="entry name" value="TraB/PrgY/GumN_fam"/>
</dbReference>
<evidence type="ECO:0000256" key="4">
    <source>
        <dbReference type="ARBA" id="ARBA00022670"/>
    </source>
</evidence>
<dbReference type="GO" id="GO:0016020">
    <property type="term" value="C:membrane"/>
    <property type="evidence" value="ECO:0007669"/>
    <property type="project" value="UniProtKB-SubCell"/>
</dbReference>
<dbReference type="OrthoDB" id="357294at2"/>
<name>B8HLL0_CYAP4</name>
<dbReference type="PANTHER" id="PTHR31120:SF6">
    <property type="entry name" value="METALLOPROTEASE TIKI HOMOLOG"/>
    <property type="match status" value="1"/>
</dbReference>
<evidence type="ECO:0000256" key="6">
    <source>
        <dbReference type="ARBA" id="ARBA00022723"/>
    </source>
</evidence>
<keyword evidence="7" id="KW-0732">Signal</keyword>
<keyword evidence="8" id="KW-0378">Hydrolase</keyword>
<evidence type="ECO:0000256" key="12">
    <source>
        <dbReference type="ARBA" id="ARBA00023180"/>
    </source>
</evidence>
<evidence type="ECO:0000256" key="2">
    <source>
        <dbReference type="ARBA" id="ARBA00001941"/>
    </source>
</evidence>
<protein>
    <submittedName>
        <fullName evidence="13">GumN family protein</fullName>
    </submittedName>
</protein>
<accession>B8HLL0</accession>
<dbReference type="EMBL" id="CP001344">
    <property type="protein sequence ID" value="ACL43498.1"/>
    <property type="molecule type" value="Genomic_DNA"/>
</dbReference>
<dbReference type="AlphaFoldDB" id="B8HLL0"/>
<sequence length="323" mass="35810">MLNFRPAKHVLRRSPIVLGLLIGLPLVGLPLQKVEPVQPSVLLAQARTEKSLLWEISGRGLQQPSYLYGTLHLACPNQIVIPNQLKAKFAATQQLYLELDLDDPQVGAALLQSSTALRSDKPLNTLLTPQEYALTKQYFQQNLGVAIDSFNTLQPILLVAFLYPVLLGCEPDSWDQTLAQWATQQNRPVLGLETVQEQVTFLTQIPSTTQAQMLMAMVRNPGQAKKDINQLLLAYQNQDLAALYQIVKTSSGFNARFEQVLLEQRNRRWIATIAQATATKPTFFAVGAAHLGGRAGLINLLRQAGYTVKPVTLDRSPLQIKPN</sequence>
<keyword evidence="6" id="KW-0479">Metal-binding</keyword>
<reference evidence="13" key="1">
    <citation type="submission" date="2009-01" db="EMBL/GenBank/DDBJ databases">
        <title>Complete sequence of chromosome Cyanothece sp. PCC 7425.</title>
        <authorList>
            <consortium name="US DOE Joint Genome Institute"/>
            <person name="Lucas S."/>
            <person name="Copeland A."/>
            <person name="Lapidus A."/>
            <person name="Glavina del Rio T."/>
            <person name="Dalin E."/>
            <person name="Tice H."/>
            <person name="Bruce D."/>
            <person name="Goodwin L."/>
            <person name="Pitluck S."/>
            <person name="Sims D."/>
            <person name="Meineke L."/>
            <person name="Brettin T."/>
            <person name="Detter J.C."/>
            <person name="Han C."/>
            <person name="Larimer F."/>
            <person name="Land M."/>
            <person name="Hauser L."/>
            <person name="Kyrpides N."/>
            <person name="Ovchinnikova G."/>
            <person name="Liberton M."/>
            <person name="Stoeckel J."/>
            <person name="Banerjee A."/>
            <person name="Singh A."/>
            <person name="Page L."/>
            <person name="Sato H."/>
            <person name="Zhao L."/>
            <person name="Sherman L."/>
            <person name="Pakrasi H."/>
            <person name="Richardson P."/>
        </authorList>
    </citation>
    <scope>NUCLEOTIDE SEQUENCE</scope>
    <source>
        <strain evidence="13">PCC 7425</strain>
    </source>
</reference>
<keyword evidence="4" id="KW-0645">Protease</keyword>
<organism evidence="13">
    <name type="scientific">Cyanothece sp. (strain PCC 7425 / ATCC 29141)</name>
    <dbReference type="NCBI Taxonomy" id="395961"/>
    <lineage>
        <taxon>Bacteria</taxon>
        <taxon>Bacillati</taxon>
        <taxon>Cyanobacteriota</taxon>
        <taxon>Cyanophyceae</taxon>
        <taxon>Gomontiellales</taxon>
        <taxon>Cyanothecaceae</taxon>
        <taxon>Cyanothece</taxon>
    </lineage>
</organism>
<evidence type="ECO:0000256" key="7">
    <source>
        <dbReference type="ARBA" id="ARBA00022729"/>
    </source>
</evidence>
<dbReference type="eggNOG" id="COG3735">
    <property type="taxonomic scope" value="Bacteria"/>
</dbReference>
<dbReference type="InterPro" id="IPR040230">
    <property type="entry name" value="TIKI1/2-like"/>
</dbReference>
<keyword evidence="12" id="KW-0325">Glycoprotein</keyword>
<comment type="subcellular location">
    <subcellularLocation>
        <location evidence="3">Membrane</location>
        <topology evidence="3">Single-pass type I membrane protein</topology>
    </subcellularLocation>
</comment>
<keyword evidence="10" id="KW-0482">Metalloprotease</keyword>
<dbReference type="Pfam" id="PF01963">
    <property type="entry name" value="TraB_PrgY_gumN"/>
    <property type="match status" value="1"/>
</dbReference>
<keyword evidence="9" id="KW-1133">Transmembrane helix</keyword>
<dbReference type="CDD" id="cd14789">
    <property type="entry name" value="Tiki"/>
    <property type="match status" value="1"/>
</dbReference>
<dbReference type="HOGENOM" id="CLU_057525_1_1_3"/>
<dbReference type="GO" id="GO:0030178">
    <property type="term" value="P:negative regulation of Wnt signaling pathway"/>
    <property type="evidence" value="ECO:0007669"/>
    <property type="project" value="InterPro"/>
</dbReference>
<proteinExistence type="predicted"/>
<evidence type="ECO:0000313" key="13">
    <source>
        <dbReference type="EMBL" id="ACL43498.1"/>
    </source>
</evidence>
<keyword evidence="11" id="KW-0472">Membrane</keyword>
<dbReference type="GO" id="GO:0006508">
    <property type="term" value="P:proteolysis"/>
    <property type="evidence" value="ECO:0007669"/>
    <property type="project" value="UniProtKB-KW"/>
</dbReference>
<gene>
    <name evidence="13" type="ordered locus">Cyan7425_1113</name>
</gene>
<evidence type="ECO:0000256" key="3">
    <source>
        <dbReference type="ARBA" id="ARBA00004479"/>
    </source>
</evidence>
<evidence type="ECO:0000256" key="10">
    <source>
        <dbReference type="ARBA" id="ARBA00023049"/>
    </source>
</evidence>
<dbReference type="GO" id="GO:0004222">
    <property type="term" value="F:metalloendopeptidase activity"/>
    <property type="evidence" value="ECO:0007669"/>
    <property type="project" value="TreeGrafter"/>
</dbReference>
<evidence type="ECO:0000256" key="11">
    <source>
        <dbReference type="ARBA" id="ARBA00023136"/>
    </source>
</evidence>
<evidence type="ECO:0000256" key="8">
    <source>
        <dbReference type="ARBA" id="ARBA00022801"/>
    </source>
</evidence>
<comment type="cofactor">
    <cofactor evidence="2">
        <name>Co(2+)</name>
        <dbReference type="ChEBI" id="CHEBI:48828"/>
    </cofactor>
</comment>
<dbReference type="GO" id="GO:0046872">
    <property type="term" value="F:metal ion binding"/>
    <property type="evidence" value="ECO:0007669"/>
    <property type="project" value="UniProtKB-KW"/>
</dbReference>